<comment type="catalytic activity">
    <reaction evidence="11">
        <text>a hydroperoxide + [thioredoxin]-dithiol = an alcohol + [thioredoxin]-disulfide + H2O</text>
        <dbReference type="Rhea" id="RHEA:62620"/>
        <dbReference type="Rhea" id="RHEA-COMP:10698"/>
        <dbReference type="Rhea" id="RHEA-COMP:10700"/>
        <dbReference type="ChEBI" id="CHEBI:15377"/>
        <dbReference type="ChEBI" id="CHEBI:29950"/>
        <dbReference type="ChEBI" id="CHEBI:30879"/>
        <dbReference type="ChEBI" id="CHEBI:35924"/>
        <dbReference type="ChEBI" id="CHEBI:50058"/>
        <dbReference type="EC" id="1.11.1.24"/>
    </reaction>
</comment>
<evidence type="ECO:0000256" key="8">
    <source>
        <dbReference type="ARBA" id="ARBA00032824"/>
    </source>
</evidence>
<dbReference type="Gene3D" id="3.40.30.10">
    <property type="entry name" value="Glutaredoxin"/>
    <property type="match status" value="1"/>
</dbReference>
<dbReference type="InterPro" id="IPR000866">
    <property type="entry name" value="AhpC/TSA"/>
</dbReference>
<dbReference type="CDD" id="cd03017">
    <property type="entry name" value="PRX_BCP"/>
    <property type="match status" value="1"/>
</dbReference>
<proteinExistence type="inferred from homology"/>
<evidence type="ECO:0000256" key="4">
    <source>
        <dbReference type="ARBA" id="ARBA00022862"/>
    </source>
</evidence>
<dbReference type="EC" id="1.11.1.24" evidence="2"/>
<keyword evidence="4" id="KW-0049">Antioxidant</keyword>
<organism evidence="14 15">
    <name type="scientific">Phenylobacterium montanum</name>
    <dbReference type="NCBI Taxonomy" id="2823693"/>
    <lineage>
        <taxon>Bacteria</taxon>
        <taxon>Pseudomonadati</taxon>
        <taxon>Pseudomonadota</taxon>
        <taxon>Alphaproteobacteria</taxon>
        <taxon>Caulobacterales</taxon>
        <taxon>Caulobacteraceae</taxon>
        <taxon>Phenylobacterium</taxon>
    </lineage>
</organism>
<feature type="chain" id="PRO_5037586049" description="thioredoxin-dependent peroxiredoxin" evidence="12">
    <location>
        <begin position="21"/>
        <end position="181"/>
    </location>
</feature>
<dbReference type="GO" id="GO:0034599">
    <property type="term" value="P:cellular response to oxidative stress"/>
    <property type="evidence" value="ECO:0007669"/>
    <property type="project" value="TreeGrafter"/>
</dbReference>
<evidence type="ECO:0000256" key="9">
    <source>
        <dbReference type="ARBA" id="ARBA00038489"/>
    </source>
</evidence>
<dbReference type="GO" id="GO:0008379">
    <property type="term" value="F:thioredoxin peroxidase activity"/>
    <property type="evidence" value="ECO:0007669"/>
    <property type="project" value="TreeGrafter"/>
</dbReference>
<keyword evidence="3" id="KW-0575">Peroxidase</keyword>
<evidence type="ECO:0000256" key="6">
    <source>
        <dbReference type="ARBA" id="ARBA00023157"/>
    </source>
</evidence>
<evidence type="ECO:0000256" key="12">
    <source>
        <dbReference type="SAM" id="SignalP"/>
    </source>
</evidence>
<keyword evidence="12" id="KW-0732">Signal</keyword>
<dbReference type="SUPFAM" id="SSF52833">
    <property type="entry name" value="Thioredoxin-like"/>
    <property type="match status" value="1"/>
</dbReference>
<dbReference type="Pfam" id="PF00578">
    <property type="entry name" value="AhpC-TSA"/>
    <property type="match status" value="1"/>
</dbReference>
<gene>
    <name evidence="14" type="ORF">KCG34_03720</name>
</gene>
<evidence type="ECO:0000259" key="13">
    <source>
        <dbReference type="PROSITE" id="PS51352"/>
    </source>
</evidence>
<dbReference type="PROSITE" id="PS51352">
    <property type="entry name" value="THIOREDOXIN_2"/>
    <property type="match status" value="1"/>
</dbReference>
<dbReference type="GO" id="GO:0045454">
    <property type="term" value="P:cell redox homeostasis"/>
    <property type="evidence" value="ECO:0007669"/>
    <property type="project" value="TreeGrafter"/>
</dbReference>
<evidence type="ECO:0000256" key="5">
    <source>
        <dbReference type="ARBA" id="ARBA00023002"/>
    </source>
</evidence>
<keyword evidence="7" id="KW-0676">Redox-active center</keyword>
<reference evidence="14" key="1">
    <citation type="submission" date="2021-04" db="EMBL/GenBank/DDBJ databases">
        <title>The complete genome sequence of Caulobacter sp. S6.</title>
        <authorList>
            <person name="Tang Y."/>
            <person name="Ouyang W."/>
            <person name="Liu Q."/>
            <person name="Huang B."/>
            <person name="Guo Z."/>
            <person name="Lei P."/>
        </authorList>
    </citation>
    <scope>NUCLEOTIDE SEQUENCE</scope>
    <source>
        <strain evidence="14">S6</strain>
    </source>
</reference>
<evidence type="ECO:0000256" key="11">
    <source>
        <dbReference type="ARBA" id="ARBA00049091"/>
    </source>
</evidence>
<evidence type="ECO:0000256" key="10">
    <source>
        <dbReference type="ARBA" id="ARBA00042639"/>
    </source>
</evidence>
<protein>
    <recommendedName>
        <fullName evidence="2">thioredoxin-dependent peroxiredoxin</fullName>
        <ecNumber evidence="2">1.11.1.24</ecNumber>
    </recommendedName>
    <alternativeName>
        <fullName evidence="8">Thioredoxin peroxidase</fullName>
    </alternativeName>
    <alternativeName>
        <fullName evidence="10">Thioredoxin-dependent peroxiredoxin Bcp</fullName>
    </alternativeName>
</protein>
<accession>A0A975G164</accession>
<comment type="function">
    <text evidence="1">Thiol-specific peroxidase that catalyzes the reduction of hydrogen peroxide and organic hydroperoxides to water and alcohols, respectively. Plays a role in cell protection against oxidative stress by detoxifying peroxides and as sensor of hydrogen peroxide-mediated signaling events.</text>
</comment>
<evidence type="ECO:0000256" key="3">
    <source>
        <dbReference type="ARBA" id="ARBA00022559"/>
    </source>
</evidence>
<dbReference type="EMBL" id="CP073078">
    <property type="protein sequence ID" value="QUD89005.1"/>
    <property type="molecule type" value="Genomic_DNA"/>
</dbReference>
<dbReference type="InterPro" id="IPR036249">
    <property type="entry name" value="Thioredoxin-like_sf"/>
</dbReference>
<dbReference type="GO" id="GO:0005737">
    <property type="term" value="C:cytoplasm"/>
    <property type="evidence" value="ECO:0007669"/>
    <property type="project" value="TreeGrafter"/>
</dbReference>
<keyword evidence="6" id="KW-1015">Disulfide bond</keyword>
<dbReference type="KEGG" id="caul:KCG34_03720"/>
<feature type="signal peptide" evidence="12">
    <location>
        <begin position="1"/>
        <end position="20"/>
    </location>
</feature>
<evidence type="ECO:0000313" key="15">
    <source>
        <dbReference type="Proteomes" id="UP000676409"/>
    </source>
</evidence>
<evidence type="ECO:0000313" key="14">
    <source>
        <dbReference type="EMBL" id="QUD89005.1"/>
    </source>
</evidence>
<dbReference type="AlphaFoldDB" id="A0A975G164"/>
<evidence type="ECO:0000256" key="7">
    <source>
        <dbReference type="ARBA" id="ARBA00023284"/>
    </source>
</evidence>
<evidence type="ECO:0000256" key="1">
    <source>
        <dbReference type="ARBA" id="ARBA00003330"/>
    </source>
</evidence>
<name>A0A975G164_9CAUL</name>
<dbReference type="RefSeq" id="WP_211939055.1">
    <property type="nucleotide sequence ID" value="NZ_CP073078.1"/>
</dbReference>
<sequence length="181" mass="19185">MKKTLLALTLSCALASPAFAALAPGAAAPDFVAPAFLAGKPFDFHLNDALKKGPVVLYFFPAAHTSGCNLEAHLFAEAVDQFKAQGATVIGVTAGNTDQLGAFSAETEHCSGKFPVAADADLKIGKEYDSKLVLRPGWTDRTSYVITPDHKVLFAYSDLKADKHVDETLAAVKAWRAKHPG</sequence>
<dbReference type="Proteomes" id="UP000676409">
    <property type="component" value="Chromosome"/>
</dbReference>
<dbReference type="InterPro" id="IPR050924">
    <property type="entry name" value="Peroxiredoxin_BCP/PrxQ"/>
</dbReference>
<dbReference type="PANTHER" id="PTHR42801:SF4">
    <property type="entry name" value="AHPC_TSA FAMILY PROTEIN"/>
    <property type="match status" value="1"/>
</dbReference>
<comment type="similarity">
    <text evidence="9">Belongs to the peroxiredoxin family. BCP/PrxQ subfamily.</text>
</comment>
<evidence type="ECO:0000256" key="2">
    <source>
        <dbReference type="ARBA" id="ARBA00013017"/>
    </source>
</evidence>
<dbReference type="InterPro" id="IPR013766">
    <property type="entry name" value="Thioredoxin_domain"/>
</dbReference>
<dbReference type="PANTHER" id="PTHR42801">
    <property type="entry name" value="THIOREDOXIN-DEPENDENT PEROXIDE REDUCTASE"/>
    <property type="match status" value="1"/>
</dbReference>
<feature type="domain" description="Thioredoxin" evidence="13">
    <location>
        <begin position="22"/>
        <end position="177"/>
    </location>
</feature>
<keyword evidence="15" id="KW-1185">Reference proteome</keyword>
<keyword evidence="5" id="KW-0560">Oxidoreductase</keyword>